<dbReference type="AlphaFoldDB" id="A0A9E4MZI6"/>
<sequence length="78" mass="8822">MSSQESNKNDQASTGTTDDIECIWCGISRRLFPDLDIQWAVVDQDKRVGICTECWNVLPEEDKQLKPATHVDEKGVVK</sequence>
<evidence type="ECO:0000313" key="1">
    <source>
        <dbReference type="EMBL" id="MCG7937534.1"/>
    </source>
</evidence>
<organism evidence="1 2">
    <name type="scientific">Candidatus Thiodiazotropha lotti</name>
    <dbReference type="NCBI Taxonomy" id="2792787"/>
    <lineage>
        <taxon>Bacteria</taxon>
        <taxon>Pseudomonadati</taxon>
        <taxon>Pseudomonadota</taxon>
        <taxon>Gammaproteobacteria</taxon>
        <taxon>Chromatiales</taxon>
        <taxon>Sedimenticolaceae</taxon>
        <taxon>Candidatus Thiodiazotropha</taxon>
    </lineage>
</organism>
<name>A0A9E4MZI6_9GAMM</name>
<comment type="caution">
    <text evidence="1">The sequence shown here is derived from an EMBL/GenBank/DDBJ whole genome shotgun (WGS) entry which is preliminary data.</text>
</comment>
<dbReference type="Proteomes" id="UP000886687">
    <property type="component" value="Unassembled WGS sequence"/>
</dbReference>
<reference evidence="1" key="1">
    <citation type="journal article" date="2021" name="Proc. Natl. Acad. Sci. U.S.A.">
        <title>Global biogeography of chemosynthetic symbionts reveals both localized and globally distributed symbiont groups. .</title>
        <authorList>
            <person name="Osvatic J.T."/>
            <person name="Wilkins L.G.E."/>
            <person name="Leibrecht L."/>
            <person name="Leray M."/>
            <person name="Zauner S."/>
            <person name="Polzin J."/>
            <person name="Camacho Y."/>
            <person name="Gros O."/>
            <person name="van Gils J.A."/>
            <person name="Eisen J.A."/>
            <person name="Petersen J.M."/>
            <person name="Yuen B."/>
        </authorList>
    </citation>
    <scope>NUCLEOTIDE SEQUENCE</scope>
    <source>
        <strain evidence="1">MAGL173</strain>
    </source>
</reference>
<gene>
    <name evidence="1" type="ORF">JAZ04_01585</name>
</gene>
<protein>
    <submittedName>
        <fullName evidence="1">Uncharacterized protein</fullName>
    </submittedName>
</protein>
<accession>A0A9E4MZI6</accession>
<proteinExistence type="predicted"/>
<evidence type="ECO:0000313" key="2">
    <source>
        <dbReference type="Proteomes" id="UP000886687"/>
    </source>
</evidence>
<dbReference type="EMBL" id="JAEPDI010000001">
    <property type="protein sequence ID" value="MCG7937534.1"/>
    <property type="molecule type" value="Genomic_DNA"/>
</dbReference>